<proteinExistence type="inferred from homology"/>
<dbReference type="Proteomes" id="UP000177870">
    <property type="component" value="Chromosome"/>
</dbReference>
<protein>
    <recommendedName>
        <fullName evidence="8 10">Protein GrpE</fullName>
    </recommendedName>
    <alternativeName>
        <fullName evidence="9 10">HSP-70 cofactor</fullName>
    </alternativeName>
</protein>
<keyword evidence="13" id="KW-0175">Coiled coil</keyword>
<dbReference type="Gene3D" id="3.90.20.20">
    <property type="match status" value="1"/>
</dbReference>
<comment type="subcellular location">
    <subcellularLocation>
        <location evidence="1 10">Cytoplasm</location>
    </subcellularLocation>
</comment>
<evidence type="ECO:0000256" key="1">
    <source>
        <dbReference type="ARBA" id="ARBA00004496"/>
    </source>
</evidence>
<evidence type="ECO:0000256" key="3">
    <source>
        <dbReference type="ARBA" id="ARBA00011738"/>
    </source>
</evidence>
<evidence type="ECO:0000256" key="6">
    <source>
        <dbReference type="ARBA" id="ARBA00023186"/>
    </source>
</evidence>
<dbReference type="PANTHER" id="PTHR21237:SF23">
    <property type="entry name" value="GRPE PROTEIN HOMOLOG, MITOCHONDRIAL"/>
    <property type="match status" value="1"/>
</dbReference>
<evidence type="ECO:0000256" key="10">
    <source>
        <dbReference type="HAMAP-Rule" id="MF_01151"/>
    </source>
</evidence>
<name>A0A1D8TYN9_9CYAN</name>
<dbReference type="PANTHER" id="PTHR21237">
    <property type="entry name" value="GRPE PROTEIN"/>
    <property type="match status" value="1"/>
</dbReference>
<keyword evidence="5 10" id="KW-0346">Stress response</keyword>
<keyword evidence="6 10" id="KW-0143">Chaperone</keyword>
<dbReference type="SUPFAM" id="SSF51064">
    <property type="entry name" value="Head domain of nucleotide exchange factor GrpE"/>
    <property type="match status" value="1"/>
</dbReference>
<dbReference type="NCBIfam" id="NF010738">
    <property type="entry name" value="PRK14140.1"/>
    <property type="match status" value="1"/>
</dbReference>
<dbReference type="Pfam" id="PF01025">
    <property type="entry name" value="GrpE"/>
    <property type="match status" value="1"/>
</dbReference>
<evidence type="ECO:0000313" key="15">
    <source>
        <dbReference type="EMBL" id="AOX02769.1"/>
    </source>
</evidence>
<evidence type="ECO:0000256" key="14">
    <source>
        <dbReference type="SAM" id="MobiDB-lite"/>
    </source>
</evidence>
<evidence type="ECO:0000256" key="4">
    <source>
        <dbReference type="ARBA" id="ARBA00022490"/>
    </source>
</evidence>
<feature type="compositionally biased region" description="Low complexity" evidence="14">
    <location>
        <begin position="63"/>
        <end position="75"/>
    </location>
</feature>
<sequence>MIDEAKQSDNTSQQTNEESTTVLEDNREAEAVAVASESDVNPEAAQPTEPPAAEASEPESVDQEAQTEVAATATTNESPTEDDAKILETIKQENEALKAQLEERTQQCDSFKSQYIRIAADFENFRKRSTKEKEDLEHQVKGNTITELLSVVDNFERARTQIKPQNDGEMSIHKSYQGVYKQLVDSLKRLGVAAMRPEGQEFDPNLHEAVMREPTDDYPEGVVIEQLMRGYLLGERVLRHAMVKVAAAAEPQETSEAQKSAEAEN</sequence>
<dbReference type="HAMAP" id="MF_01151">
    <property type="entry name" value="GrpE"/>
    <property type="match status" value="1"/>
</dbReference>
<dbReference type="PROSITE" id="PS01071">
    <property type="entry name" value="GRPE"/>
    <property type="match status" value="1"/>
</dbReference>
<dbReference type="InterPro" id="IPR000740">
    <property type="entry name" value="GrpE"/>
</dbReference>
<dbReference type="GO" id="GO:0006457">
    <property type="term" value="P:protein folding"/>
    <property type="evidence" value="ECO:0007669"/>
    <property type="project" value="InterPro"/>
</dbReference>
<reference evidence="16" key="1">
    <citation type="submission" date="2016-10" db="EMBL/GenBank/DDBJ databases">
        <title>Comparative genomics uncovers the prolific and rare metabolic potential of the cyanobacterial genus Moorea.</title>
        <authorList>
            <person name="Leao T."/>
            <person name="Castelao G."/>
            <person name="Korobeynikov A."/>
            <person name="Monroe E.A."/>
            <person name="Podell S."/>
            <person name="Glukhov E."/>
            <person name="Allen E."/>
            <person name="Gerwick W.H."/>
            <person name="Gerwick L."/>
        </authorList>
    </citation>
    <scope>NUCLEOTIDE SEQUENCE [LARGE SCALE GENOMIC DNA]</scope>
    <source>
        <strain evidence="16">PAL-8-15-08-1</strain>
    </source>
</reference>
<dbReference type="Gene3D" id="2.30.22.10">
    <property type="entry name" value="Head domain of nucleotide exchange factor GrpE"/>
    <property type="match status" value="1"/>
</dbReference>
<comment type="subunit">
    <text evidence="3 10">Homodimer.</text>
</comment>
<dbReference type="NCBIfam" id="NF010741">
    <property type="entry name" value="PRK14143.1"/>
    <property type="match status" value="1"/>
</dbReference>
<evidence type="ECO:0000256" key="9">
    <source>
        <dbReference type="ARBA" id="ARBA00076414"/>
    </source>
</evidence>
<dbReference type="PRINTS" id="PR00773">
    <property type="entry name" value="GRPEPROTEIN"/>
</dbReference>
<gene>
    <name evidence="10" type="primary">grpE</name>
    <name evidence="15" type="ORF">BJP34_27980</name>
</gene>
<dbReference type="SUPFAM" id="SSF58014">
    <property type="entry name" value="Coiled-coil domain of nucleotide exchange factor GrpE"/>
    <property type="match status" value="1"/>
</dbReference>
<comment type="similarity">
    <text evidence="2 10 12">Belongs to the GrpE family.</text>
</comment>
<dbReference type="GO" id="GO:0051087">
    <property type="term" value="F:protein-folding chaperone binding"/>
    <property type="evidence" value="ECO:0007669"/>
    <property type="project" value="InterPro"/>
</dbReference>
<evidence type="ECO:0000313" key="16">
    <source>
        <dbReference type="Proteomes" id="UP000177870"/>
    </source>
</evidence>
<dbReference type="InterPro" id="IPR013805">
    <property type="entry name" value="GrpE_CC"/>
</dbReference>
<evidence type="ECO:0000256" key="13">
    <source>
        <dbReference type="SAM" id="Coils"/>
    </source>
</evidence>
<accession>A0A1D8TYN9</accession>
<dbReference type="GO" id="GO:0042803">
    <property type="term" value="F:protein homodimerization activity"/>
    <property type="evidence" value="ECO:0007669"/>
    <property type="project" value="InterPro"/>
</dbReference>
<feature type="region of interest" description="Disordered" evidence="14">
    <location>
        <begin position="1"/>
        <end position="83"/>
    </location>
</feature>
<dbReference type="KEGG" id="mpro:BJP34_27980"/>
<dbReference type="GO" id="GO:0005737">
    <property type="term" value="C:cytoplasm"/>
    <property type="evidence" value="ECO:0007669"/>
    <property type="project" value="UniProtKB-SubCell"/>
</dbReference>
<evidence type="ECO:0000256" key="12">
    <source>
        <dbReference type="RuleBase" id="RU004478"/>
    </source>
</evidence>
<feature type="compositionally biased region" description="Low complexity" evidence="14">
    <location>
        <begin position="31"/>
        <end position="55"/>
    </location>
</feature>
<feature type="coiled-coil region" evidence="13">
    <location>
        <begin position="84"/>
        <end position="114"/>
    </location>
</feature>
<dbReference type="CDD" id="cd00446">
    <property type="entry name" value="GrpE"/>
    <property type="match status" value="1"/>
</dbReference>
<organism evidence="15 16">
    <name type="scientific">Moorena producens PAL-8-15-08-1</name>
    <dbReference type="NCBI Taxonomy" id="1458985"/>
    <lineage>
        <taxon>Bacteria</taxon>
        <taxon>Bacillati</taxon>
        <taxon>Cyanobacteriota</taxon>
        <taxon>Cyanophyceae</taxon>
        <taxon>Coleofasciculales</taxon>
        <taxon>Coleofasciculaceae</taxon>
        <taxon>Moorena</taxon>
    </lineage>
</organism>
<dbReference type="EMBL" id="CP017599">
    <property type="protein sequence ID" value="AOX02769.1"/>
    <property type="molecule type" value="Genomic_DNA"/>
</dbReference>
<evidence type="ECO:0000256" key="5">
    <source>
        <dbReference type="ARBA" id="ARBA00023016"/>
    </source>
</evidence>
<feature type="compositionally biased region" description="Polar residues" evidence="14">
    <location>
        <begin position="8"/>
        <end position="23"/>
    </location>
</feature>
<dbReference type="FunFam" id="2.30.22.10:FF:000001">
    <property type="entry name" value="Protein GrpE"/>
    <property type="match status" value="1"/>
</dbReference>
<comment type="function">
    <text evidence="7 10 11">Participates actively in the response to hyperosmotic and heat shock by preventing the aggregation of stress-denatured proteins, in association with DnaK and GrpE. It is the nucleotide exchange factor for DnaK and may function as a thermosensor. Unfolded proteins bind initially to DnaJ; upon interaction with the DnaJ-bound protein, DnaK hydrolyzes its bound ATP, resulting in the formation of a stable complex. GrpE releases ADP from DnaK; ATP binding to DnaK triggers the release of the substrate protein, thus completing the reaction cycle. Several rounds of ATP-dependent interactions between DnaJ, DnaK and GrpE are required for fully efficient folding.</text>
</comment>
<dbReference type="InterPro" id="IPR009012">
    <property type="entry name" value="GrpE_head"/>
</dbReference>
<evidence type="ECO:0000256" key="7">
    <source>
        <dbReference type="ARBA" id="ARBA00053401"/>
    </source>
</evidence>
<dbReference type="GO" id="GO:0051082">
    <property type="term" value="F:unfolded protein binding"/>
    <property type="evidence" value="ECO:0007669"/>
    <property type="project" value="TreeGrafter"/>
</dbReference>
<evidence type="ECO:0000256" key="8">
    <source>
        <dbReference type="ARBA" id="ARBA00072274"/>
    </source>
</evidence>
<evidence type="ECO:0000256" key="2">
    <source>
        <dbReference type="ARBA" id="ARBA00009054"/>
    </source>
</evidence>
<dbReference type="GO" id="GO:0000774">
    <property type="term" value="F:adenyl-nucleotide exchange factor activity"/>
    <property type="evidence" value="ECO:0007669"/>
    <property type="project" value="InterPro"/>
</dbReference>
<evidence type="ECO:0000256" key="11">
    <source>
        <dbReference type="RuleBase" id="RU000639"/>
    </source>
</evidence>
<dbReference type="OrthoDB" id="9812586at2"/>
<dbReference type="STRING" id="1458985.BJP34_27980"/>
<dbReference type="RefSeq" id="WP_070395168.1">
    <property type="nucleotide sequence ID" value="NZ_CP017599.1"/>
</dbReference>
<keyword evidence="4 10" id="KW-0963">Cytoplasm</keyword>
<dbReference type="AlphaFoldDB" id="A0A1D8TYN9"/>